<feature type="domain" description="RGS" evidence="2">
    <location>
        <begin position="277"/>
        <end position="325"/>
    </location>
</feature>
<dbReference type="Gene3D" id="1.10.167.10">
    <property type="entry name" value="Regulator of G-protein Signalling 4, domain 2"/>
    <property type="match status" value="1"/>
</dbReference>
<dbReference type="GeneID" id="68111241"/>
<protein>
    <recommendedName>
        <fullName evidence="2">RGS domain-containing protein</fullName>
    </recommendedName>
</protein>
<evidence type="ECO:0000256" key="1">
    <source>
        <dbReference type="SAM" id="MobiDB-lite"/>
    </source>
</evidence>
<dbReference type="PROSITE" id="PS50132">
    <property type="entry name" value="RGS"/>
    <property type="match status" value="2"/>
</dbReference>
<feature type="compositionally biased region" description="Low complexity" evidence="1">
    <location>
        <begin position="252"/>
        <end position="283"/>
    </location>
</feature>
<dbReference type="InterPro" id="IPR023393">
    <property type="entry name" value="START-like_dom_sf"/>
</dbReference>
<feature type="compositionally biased region" description="Polar residues" evidence="1">
    <location>
        <begin position="117"/>
        <end position="138"/>
    </location>
</feature>
<dbReference type="InterPro" id="IPR016137">
    <property type="entry name" value="RGS"/>
</dbReference>
<dbReference type="AlphaFoldDB" id="A0A6A5BRC9"/>
<dbReference type="OrthoDB" id="196547at2759"/>
<dbReference type="InterPro" id="IPR051213">
    <property type="entry name" value="START_lipid_transfer"/>
</dbReference>
<dbReference type="VEuPathDB" id="AmoebaDB:FDP41_004023"/>
<dbReference type="SMART" id="SM00315">
    <property type="entry name" value="RGS"/>
    <property type="match status" value="1"/>
</dbReference>
<name>A0A6A5BRC9_NAEFO</name>
<dbReference type="InterPro" id="IPR036305">
    <property type="entry name" value="RGS_sf"/>
</dbReference>
<organism evidence="3 4">
    <name type="scientific">Naegleria fowleri</name>
    <name type="common">Brain eating amoeba</name>
    <dbReference type="NCBI Taxonomy" id="5763"/>
    <lineage>
        <taxon>Eukaryota</taxon>
        <taxon>Discoba</taxon>
        <taxon>Heterolobosea</taxon>
        <taxon>Tetramitia</taxon>
        <taxon>Eutetramitia</taxon>
        <taxon>Vahlkampfiidae</taxon>
        <taxon>Naegleria</taxon>
    </lineage>
</organism>
<dbReference type="RefSeq" id="XP_044561441.1">
    <property type="nucleotide sequence ID" value="XM_044707393.1"/>
</dbReference>
<dbReference type="VEuPathDB" id="AmoebaDB:NfTy_069610"/>
<dbReference type="InterPro" id="IPR044926">
    <property type="entry name" value="RGS_subdomain_2"/>
</dbReference>
<feature type="domain" description="RGS" evidence="2">
    <location>
        <begin position="27"/>
        <end position="113"/>
    </location>
</feature>
<evidence type="ECO:0000313" key="4">
    <source>
        <dbReference type="Proteomes" id="UP000444721"/>
    </source>
</evidence>
<dbReference type="PANTHER" id="PTHR19308:SF14">
    <property type="entry name" value="START DOMAIN-CONTAINING PROTEIN"/>
    <property type="match status" value="1"/>
</dbReference>
<gene>
    <name evidence="3" type="ORF">FDP41_004023</name>
</gene>
<accession>A0A6A5BRC9</accession>
<sequence length="646" mass="73040">MVHSTTAAFNNKKRLIVEEDISQFDIHFEALFDYGPTLECFTRYLKETMNTESSEFLASVNEFRKMKHERKRIQLALKMYDKFIADQASSQPNLRRDVRMKIHNVLFPHQAVPLHSSHSSSLDQYAGIQQQQSTTQPMENGVHSLHSVVVSSSSSSQEKRSSMNNSITTTTNNNNNNSFNNSHHGMDTPTTLSITTTSNSTTMMETSESPLTPPQKLPMKKGSSCDSNHTNDDPAVCTTNNNYHHNNRHSIDSSNSSASSYTNSSSVGGGYSNHLESSHMSSSGINTTSTCPKSLFDEVESQVLLQLKENHFVAFLESDFFKQFLKKQPLQVLYEIGTLKCDSVLQMADALNDTLRVEHVTLQDFKFVKNQFVSNNPNDWELIGSNSHYKCFLSTKTYDMGESEGLHFFKFHVTFPYHVSQVMSTMFEMEYRRKIETHLTHTERVAYLEKNFSSTLNSSSTMSALSCSSSCSSSSPHHHHRQGPPSSSSSFSSASVLMSSVLVYEKYKLVWPLTDRDFVTSQSGAYDATTSTYYLVMKGLTECQPSRLEVVLGKKEDNKNVIRGLSFGGCAFREVSPTSTEYSQLFYMDLKGRIPKQMIKAMIKDRAKEFTKIGTKLLQHNETFGFKVRNDNMVWKTFEENGTLHL</sequence>
<keyword evidence="4" id="KW-1185">Reference proteome</keyword>
<evidence type="ECO:0000259" key="2">
    <source>
        <dbReference type="PROSITE" id="PS50132"/>
    </source>
</evidence>
<comment type="caution">
    <text evidence="3">The sequence shown here is derived from an EMBL/GenBank/DDBJ whole genome shotgun (WGS) entry which is preliminary data.</text>
</comment>
<dbReference type="PANTHER" id="PTHR19308">
    <property type="entry name" value="PHOSPHATIDYLCHOLINE TRANSFER PROTEIN"/>
    <property type="match status" value="1"/>
</dbReference>
<dbReference type="SUPFAM" id="SSF48097">
    <property type="entry name" value="Regulator of G-protein signaling, RGS"/>
    <property type="match status" value="1"/>
</dbReference>
<dbReference type="Pfam" id="PF01852">
    <property type="entry name" value="START"/>
    <property type="match status" value="1"/>
</dbReference>
<dbReference type="SUPFAM" id="SSF55961">
    <property type="entry name" value="Bet v1-like"/>
    <property type="match status" value="1"/>
</dbReference>
<dbReference type="GO" id="GO:0008289">
    <property type="term" value="F:lipid binding"/>
    <property type="evidence" value="ECO:0007669"/>
    <property type="project" value="InterPro"/>
</dbReference>
<dbReference type="EMBL" id="VFQX01000036">
    <property type="protein sequence ID" value="KAF0976728.1"/>
    <property type="molecule type" value="Genomic_DNA"/>
</dbReference>
<feature type="compositionally biased region" description="Low complexity" evidence="1">
    <location>
        <begin position="142"/>
        <end position="210"/>
    </location>
</feature>
<feature type="region of interest" description="Disordered" evidence="1">
    <location>
        <begin position="117"/>
        <end position="285"/>
    </location>
</feature>
<dbReference type="Proteomes" id="UP000444721">
    <property type="component" value="Unassembled WGS sequence"/>
</dbReference>
<dbReference type="GO" id="GO:0005737">
    <property type="term" value="C:cytoplasm"/>
    <property type="evidence" value="ECO:0007669"/>
    <property type="project" value="UniProtKB-ARBA"/>
</dbReference>
<evidence type="ECO:0000313" key="3">
    <source>
        <dbReference type="EMBL" id="KAF0976728.1"/>
    </source>
</evidence>
<dbReference type="InterPro" id="IPR002913">
    <property type="entry name" value="START_lipid-bd_dom"/>
</dbReference>
<proteinExistence type="predicted"/>
<dbReference type="VEuPathDB" id="AmoebaDB:NF0122590"/>
<reference evidence="3 4" key="1">
    <citation type="journal article" date="2019" name="Sci. Rep.">
        <title>Nanopore sequencing improves the draft genome of the human pathogenic amoeba Naegleria fowleri.</title>
        <authorList>
            <person name="Liechti N."/>
            <person name="Schurch N."/>
            <person name="Bruggmann R."/>
            <person name="Wittwer M."/>
        </authorList>
    </citation>
    <scope>NUCLEOTIDE SEQUENCE [LARGE SCALE GENOMIC DNA]</scope>
    <source>
        <strain evidence="3 4">ATCC 30894</strain>
    </source>
</reference>
<dbReference type="Gene3D" id="3.30.530.20">
    <property type="match status" value="1"/>
</dbReference>
<dbReference type="Pfam" id="PF00615">
    <property type="entry name" value="RGS"/>
    <property type="match status" value="1"/>
</dbReference>